<comment type="caution">
    <text evidence="1">The sequence shown here is derived from an EMBL/GenBank/DDBJ whole genome shotgun (WGS) entry which is preliminary data.</text>
</comment>
<feature type="non-terminal residue" evidence="1">
    <location>
        <position position="150"/>
    </location>
</feature>
<protein>
    <submittedName>
        <fullName evidence="1">Uncharacterized protein</fullName>
    </submittedName>
</protein>
<dbReference type="Gene3D" id="3.30.420.40">
    <property type="match status" value="1"/>
</dbReference>
<name>X0W7Q2_9ZZZZ</name>
<evidence type="ECO:0000313" key="1">
    <source>
        <dbReference type="EMBL" id="GAG08686.1"/>
    </source>
</evidence>
<dbReference type="AlphaFoldDB" id="X0W7Q2"/>
<proteinExistence type="predicted"/>
<organism evidence="1">
    <name type="scientific">marine sediment metagenome</name>
    <dbReference type="NCBI Taxonomy" id="412755"/>
    <lineage>
        <taxon>unclassified sequences</taxon>
        <taxon>metagenomes</taxon>
        <taxon>ecological metagenomes</taxon>
    </lineage>
</organism>
<gene>
    <name evidence="1" type="ORF">S01H1_35064</name>
</gene>
<accession>X0W7Q2</accession>
<reference evidence="1" key="1">
    <citation type="journal article" date="2014" name="Front. Microbiol.">
        <title>High frequency of phylogenetically diverse reductive dehalogenase-homologous genes in deep subseafloor sedimentary metagenomes.</title>
        <authorList>
            <person name="Kawai M."/>
            <person name="Futagami T."/>
            <person name="Toyoda A."/>
            <person name="Takaki Y."/>
            <person name="Nishi S."/>
            <person name="Hori S."/>
            <person name="Arai W."/>
            <person name="Tsubouchi T."/>
            <person name="Morono Y."/>
            <person name="Uchiyama I."/>
            <person name="Ito T."/>
            <person name="Fujiyama A."/>
            <person name="Inagaki F."/>
            <person name="Takami H."/>
        </authorList>
    </citation>
    <scope>NUCLEOTIDE SEQUENCE</scope>
    <source>
        <strain evidence="1">Expedition CK06-06</strain>
    </source>
</reference>
<sequence length="150" mass="15851">MSKVAVKKPPKKKLSVTSLGSGTLHPFSPKSEALFVGIDLGTSRASVSASNGVREVVPTYVGYPKDNISEELLGNQPMFGDAALKHRLSVEIIRPLAHGVIQTDGKGGNNKYLTAAKQLTRHLLEKARPKPGQPVYGVIGAPARASIASN</sequence>
<dbReference type="EMBL" id="BARS01021877">
    <property type="protein sequence ID" value="GAG08686.1"/>
    <property type="molecule type" value="Genomic_DNA"/>
</dbReference>